<keyword evidence="1" id="KW-0732">Signal</keyword>
<gene>
    <name evidence="2" type="ORF">CNECB9_320057</name>
</gene>
<dbReference type="Gene3D" id="3.40.50.1820">
    <property type="entry name" value="alpha/beta hydrolase"/>
    <property type="match status" value="1"/>
</dbReference>
<feature type="chain" id="PRO_5012588793" evidence="1">
    <location>
        <begin position="30"/>
        <end position="464"/>
    </location>
</feature>
<dbReference type="PANTHER" id="PTHR31497">
    <property type="entry name" value="AUTOCRINE PROLIFERATION REPRESSOR PROTEIN A"/>
    <property type="match status" value="1"/>
</dbReference>
<dbReference type="Pfam" id="PF10142">
    <property type="entry name" value="PhoPQ_related"/>
    <property type="match status" value="1"/>
</dbReference>
<feature type="signal peptide" evidence="1">
    <location>
        <begin position="1"/>
        <end position="29"/>
    </location>
</feature>
<dbReference type="AlphaFoldDB" id="A0A1K0IHP7"/>
<organism evidence="2">
    <name type="scientific">Cupriavidus necator</name>
    <name type="common">Alcaligenes eutrophus</name>
    <name type="synonym">Ralstonia eutropha</name>
    <dbReference type="NCBI Taxonomy" id="106590"/>
    <lineage>
        <taxon>Bacteria</taxon>
        <taxon>Pseudomonadati</taxon>
        <taxon>Pseudomonadota</taxon>
        <taxon>Betaproteobacteria</taxon>
        <taxon>Burkholderiales</taxon>
        <taxon>Burkholderiaceae</taxon>
        <taxon>Cupriavidus</taxon>
    </lineage>
</organism>
<dbReference type="EMBL" id="FMSH01000246">
    <property type="protein sequence ID" value="SCU76539.1"/>
    <property type="molecule type" value="Genomic_DNA"/>
</dbReference>
<proteinExistence type="predicted"/>
<dbReference type="InterPro" id="IPR029058">
    <property type="entry name" value="AB_hydrolase_fold"/>
</dbReference>
<dbReference type="InterPro" id="IPR009199">
    <property type="entry name" value="PhoPQ-act_pathogen-rel_PqaA"/>
</dbReference>
<evidence type="ECO:0000256" key="1">
    <source>
        <dbReference type="SAM" id="SignalP"/>
    </source>
</evidence>
<dbReference type="SUPFAM" id="SSF53474">
    <property type="entry name" value="alpha/beta-Hydrolases"/>
    <property type="match status" value="1"/>
</dbReference>
<accession>A0A1K0IHP7</accession>
<protein>
    <submittedName>
        <fullName evidence="2">Uncharacterized protein</fullName>
    </submittedName>
</protein>
<sequence>MTTRIMGIARQAAWLLASLLLPGIAAAQAQPVGPAAFFDMQAVRDESTLAPVISRDAVVPSRARPGMRVRVIELRFTSQDWKGLPWTHPARIYVPDGYQGGGNAGIIGTERQFFDEPAWPRHTIPGTGLNTEAEYAEGTAIDLGMPVMLFSNPAEDYWGMNESDLTGYALKQVMETGDLTWNGYYPIAMAYLRAITLMHNLPGVRTERAVLMGCSKRGFAVSIATGVDPDRVAGVMATCYYGGNSLYFLARKYAEFGPGVGGPAQQRTGPGFQPADAVLRTINNPTGFRMLTHFDPYMWRKQMRSSFLVALGTNDEFFALGTPNSMLTEMSGDKAFLAVDNLPHSWVSAKHLAAWRMWLAHTFLGRKLPAIEASGVAQGGQFAVQARIRAEAAPAGVRLYYAYNPVTADWRKARWESVPMRTDGERYAAGLPLRDGYRLAYYVEVEDKGIGGTGFVSSLVNFAN</sequence>
<dbReference type="PANTHER" id="PTHR31497:SF0">
    <property type="entry name" value="AUTOCRINE PROLIFERATION REPRESSOR PROTEIN A"/>
    <property type="match status" value="1"/>
</dbReference>
<evidence type="ECO:0000313" key="2">
    <source>
        <dbReference type="EMBL" id="SCU76539.1"/>
    </source>
</evidence>
<reference evidence="2" key="1">
    <citation type="submission" date="2016-09" db="EMBL/GenBank/DDBJ databases">
        <authorList>
            <person name="Capua I."/>
            <person name="De Benedictis P."/>
            <person name="Joannis T."/>
            <person name="Lombin L.H."/>
            <person name="Cattoli G."/>
        </authorList>
    </citation>
    <scope>NUCLEOTIDE SEQUENCE</scope>
    <source>
        <strain evidence="2">B9</strain>
    </source>
</reference>
<dbReference type="RefSeq" id="WP_340526080.1">
    <property type="nucleotide sequence ID" value="NZ_FMSH01000246.1"/>
</dbReference>
<name>A0A1K0IHP7_CUPNE</name>